<keyword evidence="1" id="KW-0732">Signal</keyword>
<proteinExistence type="predicted"/>
<evidence type="ECO:0000256" key="1">
    <source>
        <dbReference type="SAM" id="SignalP"/>
    </source>
</evidence>
<reference evidence="2 3" key="1">
    <citation type="submission" date="2024-02" db="EMBL/GenBank/DDBJ databases">
        <title>De novo assembly and annotation of 12 fungi associated with fruit tree decline syndrome in Ontario, Canada.</title>
        <authorList>
            <person name="Sulman M."/>
            <person name="Ellouze W."/>
            <person name="Ilyukhin E."/>
        </authorList>
    </citation>
    <scope>NUCLEOTIDE SEQUENCE [LARGE SCALE GENOMIC DNA]</scope>
    <source>
        <strain evidence="2 3">M42-189</strain>
    </source>
</reference>
<keyword evidence="3" id="KW-1185">Reference proteome</keyword>
<feature type="chain" id="PRO_5046893290" evidence="1">
    <location>
        <begin position="26"/>
        <end position="197"/>
    </location>
</feature>
<protein>
    <submittedName>
        <fullName evidence="2">Uncharacterized protein</fullName>
    </submittedName>
</protein>
<dbReference type="EMBL" id="JAKJXO020000015">
    <property type="protein sequence ID" value="KAL1595911.1"/>
    <property type="molecule type" value="Genomic_DNA"/>
</dbReference>
<sequence length="197" mass="22120">MSFANFSRFLVYLVALIVLVTPTVANFNVYRVDVNHHAPMKRHARDLEVNSTMAGTTISSHWSVVPEAWGCQDFWNARKIGDSGDVSGNKLGIRCRGEGCESDHSSDSIELLEMHWTNVPLFHWTIYHDWVDDAGNWQLRGTGNNAFGACKPVGGPGQVDYCWFPYPVGLGATETYFLHKKFKYFTGWTPEDINGGN</sequence>
<comment type="caution">
    <text evidence="2">The sequence shown here is derived from an EMBL/GenBank/DDBJ whole genome shotgun (WGS) entry which is preliminary data.</text>
</comment>
<organism evidence="2 3">
    <name type="scientific">Paraconiothyrium brasiliense</name>
    <dbReference type="NCBI Taxonomy" id="300254"/>
    <lineage>
        <taxon>Eukaryota</taxon>
        <taxon>Fungi</taxon>
        <taxon>Dikarya</taxon>
        <taxon>Ascomycota</taxon>
        <taxon>Pezizomycotina</taxon>
        <taxon>Dothideomycetes</taxon>
        <taxon>Pleosporomycetidae</taxon>
        <taxon>Pleosporales</taxon>
        <taxon>Massarineae</taxon>
        <taxon>Didymosphaeriaceae</taxon>
        <taxon>Paraconiothyrium</taxon>
    </lineage>
</organism>
<evidence type="ECO:0000313" key="3">
    <source>
        <dbReference type="Proteomes" id="UP001521785"/>
    </source>
</evidence>
<dbReference type="Proteomes" id="UP001521785">
    <property type="component" value="Unassembled WGS sequence"/>
</dbReference>
<feature type="signal peptide" evidence="1">
    <location>
        <begin position="1"/>
        <end position="25"/>
    </location>
</feature>
<accession>A0ABR3QUR9</accession>
<name>A0ABR3QUR9_9PLEO</name>
<gene>
    <name evidence="2" type="ORF">SLS60_009601</name>
</gene>
<evidence type="ECO:0000313" key="2">
    <source>
        <dbReference type="EMBL" id="KAL1595911.1"/>
    </source>
</evidence>